<dbReference type="Proteomes" id="UP001407347">
    <property type="component" value="Unassembled WGS sequence"/>
</dbReference>
<proteinExistence type="predicted"/>
<keyword evidence="2" id="KW-1185">Reference proteome</keyword>
<name>A0ABV0A462_9HYPH</name>
<evidence type="ECO:0000313" key="1">
    <source>
        <dbReference type="EMBL" id="MEN3238623.1"/>
    </source>
</evidence>
<sequence length="218" mass="24119">MAQVYFLVADMPPFQASHAGRDAAICGSCPLRGRLVKSSSGANKVVERQCYVFLPHGPRQVYDAWRKGNYPEVDPRDGSRALTRRLVRLGSYGDPACVPYPVLEALLAKVGDVTGYTHQWQRFPELRRWCMASCDTPAERDAAHALGFRTFRIRRRDEPVLAGEGICPGSHEMNRALRCSECMLCGGESTGTKGDVTIIAHGHGANYFHRNVPETLDA</sequence>
<evidence type="ECO:0000313" key="2">
    <source>
        <dbReference type="Proteomes" id="UP001407347"/>
    </source>
</evidence>
<dbReference type="RefSeq" id="WP_346013750.1">
    <property type="nucleotide sequence ID" value="NZ_JAQYXP010000006.1"/>
</dbReference>
<protein>
    <submittedName>
        <fullName evidence="1">Uncharacterized protein</fullName>
    </submittedName>
</protein>
<reference evidence="1 2" key="1">
    <citation type="journal article" date="2023" name="PLoS ONE">
        <title>Complete genome assembly of Hawai'i environmental nontuberculous mycobacteria reveals unexpected co-isolation with methylobacteria.</title>
        <authorList>
            <person name="Hendrix J."/>
            <person name="Epperson L.E."/>
            <person name="Tong E.I."/>
            <person name="Chan Y.L."/>
            <person name="Hasan N.A."/>
            <person name="Dawrs S.N."/>
            <person name="Norton G.J."/>
            <person name="Virdi R."/>
            <person name="Crooks J.L."/>
            <person name="Chan E.D."/>
            <person name="Honda J.R."/>
            <person name="Strong M."/>
        </authorList>
    </citation>
    <scope>NUCLEOTIDE SEQUENCE [LARGE SCALE GENOMIC DNA]</scope>
    <source>
        <strain evidence="1 2">NJH_HI04-1</strain>
    </source>
</reference>
<gene>
    <name evidence="1" type="ORF">PUR29_34855</name>
</gene>
<organism evidence="1 2">
    <name type="scientific">Methylobacterium ajmalii</name>
    <dbReference type="NCBI Taxonomy" id="2738439"/>
    <lineage>
        <taxon>Bacteria</taxon>
        <taxon>Pseudomonadati</taxon>
        <taxon>Pseudomonadota</taxon>
        <taxon>Alphaproteobacteria</taxon>
        <taxon>Hyphomicrobiales</taxon>
        <taxon>Methylobacteriaceae</taxon>
        <taxon>Methylobacterium</taxon>
    </lineage>
</organism>
<comment type="caution">
    <text evidence="1">The sequence shown here is derived from an EMBL/GenBank/DDBJ whole genome shotgun (WGS) entry which is preliminary data.</text>
</comment>
<dbReference type="EMBL" id="JAQYXP010000006">
    <property type="protein sequence ID" value="MEN3238623.1"/>
    <property type="molecule type" value="Genomic_DNA"/>
</dbReference>
<accession>A0ABV0A462</accession>